<evidence type="ECO:0000256" key="3">
    <source>
        <dbReference type="ARBA" id="ARBA00023125"/>
    </source>
</evidence>
<dbReference type="Pfam" id="PF13977">
    <property type="entry name" value="TetR_C_6"/>
    <property type="match status" value="1"/>
</dbReference>
<dbReference type="InterPro" id="IPR036271">
    <property type="entry name" value="Tet_transcr_reg_TetR-rel_C_sf"/>
</dbReference>
<evidence type="ECO:0000313" key="7">
    <source>
        <dbReference type="EMBL" id="MFC6826096.1"/>
    </source>
</evidence>
<dbReference type="RefSeq" id="WP_379697182.1">
    <property type="nucleotide sequence ID" value="NZ_JBHSXH010000015.1"/>
</dbReference>
<reference evidence="7 8" key="1">
    <citation type="journal article" date="2019" name="Int. J. Syst. Evol. Microbiol.">
        <title>The Global Catalogue of Microorganisms (GCM) 10K type strain sequencing project: providing services to taxonomists for standard genome sequencing and annotation.</title>
        <authorList>
            <consortium name="The Broad Institute Genomics Platform"/>
            <consortium name="The Broad Institute Genome Sequencing Center for Infectious Disease"/>
            <person name="Wu L."/>
            <person name="Ma J."/>
        </authorList>
    </citation>
    <scope>NUCLEOTIDE SEQUENCE [LARGE SCALE GENOMIC DNA]</scope>
    <source>
        <strain evidence="7 8">YIM 94188</strain>
    </source>
</reference>
<name>A0ABD5TZS8_9EURY</name>
<dbReference type="PROSITE" id="PS50977">
    <property type="entry name" value="HTH_TETR_2"/>
    <property type="match status" value="1"/>
</dbReference>
<evidence type="ECO:0000256" key="1">
    <source>
        <dbReference type="ARBA" id="ARBA00022491"/>
    </source>
</evidence>
<organism evidence="7 8">
    <name type="scientific">Halopelagius fulvigenes</name>
    <dbReference type="NCBI Taxonomy" id="1198324"/>
    <lineage>
        <taxon>Archaea</taxon>
        <taxon>Methanobacteriati</taxon>
        <taxon>Methanobacteriota</taxon>
        <taxon>Stenosarchaea group</taxon>
        <taxon>Halobacteria</taxon>
        <taxon>Halobacteriales</taxon>
        <taxon>Haloferacaceae</taxon>
    </lineage>
</organism>
<gene>
    <name evidence="7" type="ORF">ACFQEV_14000</name>
</gene>
<evidence type="ECO:0000256" key="4">
    <source>
        <dbReference type="ARBA" id="ARBA00023163"/>
    </source>
</evidence>
<dbReference type="InterPro" id="IPR009057">
    <property type="entry name" value="Homeodomain-like_sf"/>
</dbReference>
<feature type="DNA-binding region" description="H-T-H motif" evidence="5">
    <location>
        <begin position="33"/>
        <end position="52"/>
    </location>
</feature>
<dbReference type="Pfam" id="PF00440">
    <property type="entry name" value="TetR_N"/>
    <property type="match status" value="1"/>
</dbReference>
<dbReference type="SUPFAM" id="SSF46689">
    <property type="entry name" value="Homeodomain-like"/>
    <property type="match status" value="1"/>
</dbReference>
<evidence type="ECO:0000256" key="5">
    <source>
        <dbReference type="PROSITE-ProRule" id="PRU00335"/>
    </source>
</evidence>
<keyword evidence="8" id="KW-1185">Reference proteome</keyword>
<dbReference type="AlphaFoldDB" id="A0ABD5TZS8"/>
<dbReference type="Gene3D" id="1.10.357.10">
    <property type="entry name" value="Tetracycline Repressor, domain 2"/>
    <property type="match status" value="1"/>
</dbReference>
<dbReference type="PANTHER" id="PTHR47506">
    <property type="entry name" value="TRANSCRIPTIONAL REGULATORY PROTEIN"/>
    <property type="match status" value="1"/>
</dbReference>
<dbReference type="InterPro" id="IPR039538">
    <property type="entry name" value="BetI_C"/>
</dbReference>
<proteinExistence type="predicted"/>
<keyword evidence="3 5" id="KW-0238">DNA-binding</keyword>
<keyword evidence="2" id="KW-0805">Transcription regulation</keyword>
<dbReference type="InterPro" id="IPR001647">
    <property type="entry name" value="HTH_TetR"/>
</dbReference>
<protein>
    <submittedName>
        <fullName evidence="7">TetR/AcrR family transcriptional regulator</fullName>
    </submittedName>
</protein>
<dbReference type="Proteomes" id="UP001596408">
    <property type="component" value="Unassembled WGS sequence"/>
</dbReference>
<evidence type="ECO:0000259" key="6">
    <source>
        <dbReference type="PROSITE" id="PS50977"/>
    </source>
</evidence>
<dbReference type="SUPFAM" id="SSF48498">
    <property type="entry name" value="Tetracyclin repressor-like, C-terminal domain"/>
    <property type="match status" value="1"/>
</dbReference>
<keyword evidence="4" id="KW-0804">Transcription</keyword>
<evidence type="ECO:0000256" key="2">
    <source>
        <dbReference type="ARBA" id="ARBA00023015"/>
    </source>
</evidence>
<feature type="domain" description="HTH tetR-type" evidence="6">
    <location>
        <begin position="10"/>
        <end position="70"/>
    </location>
</feature>
<dbReference type="EMBL" id="JBHSXH010000015">
    <property type="protein sequence ID" value="MFC6826096.1"/>
    <property type="molecule type" value="Genomic_DNA"/>
</dbReference>
<evidence type="ECO:0000313" key="8">
    <source>
        <dbReference type="Proteomes" id="UP001596408"/>
    </source>
</evidence>
<sequence length="204" mass="23163">MSDPFRSAAEDTHAEMMQATYDALRKHGYSELTIQRIGDEFPKSKSLIYQHYDGKDELLVAFLEFMLEHFESEFEAEPPHDARERLRETVDRLLPAAMSDEQDAFVRALTALRGQAPHDEAFRRRFTETDPVFVSHIADIVRKGVAEGTFRGADPERVAQFVVTTCQGAALRHSTTDGELDLATTRSELDEYLRVRLGTEILGE</sequence>
<keyword evidence="1" id="KW-0678">Repressor</keyword>
<dbReference type="GO" id="GO:0003677">
    <property type="term" value="F:DNA binding"/>
    <property type="evidence" value="ECO:0007669"/>
    <property type="project" value="UniProtKB-UniRule"/>
</dbReference>
<comment type="caution">
    <text evidence="7">The sequence shown here is derived from an EMBL/GenBank/DDBJ whole genome shotgun (WGS) entry which is preliminary data.</text>
</comment>
<accession>A0ABD5TZS8</accession>
<dbReference type="PANTHER" id="PTHR47506:SF6">
    <property type="entry name" value="HTH-TYPE TRANSCRIPTIONAL REPRESSOR NEMR"/>
    <property type="match status" value="1"/>
</dbReference>